<comment type="caution">
    <text evidence="2">The sequence shown here is derived from an EMBL/GenBank/DDBJ whole genome shotgun (WGS) entry which is preliminary data.</text>
</comment>
<evidence type="ECO:0000256" key="1">
    <source>
        <dbReference type="SAM" id="MobiDB-lite"/>
    </source>
</evidence>
<feature type="region of interest" description="Disordered" evidence="1">
    <location>
        <begin position="72"/>
        <end position="117"/>
    </location>
</feature>
<dbReference type="Proteomes" id="UP001341840">
    <property type="component" value="Unassembled WGS sequence"/>
</dbReference>
<evidence type="ECO:0000313" key="2">
    <source>
        <dbReference type="EMBL" id="MED6120718.1"/>
    </source>
</evidence>
<organism evidence="2 3">
    <name type="scientific">Stylosanthes scabra</name>
    <dbReference type="NCBI Taxonomy" id="79078"/>
    <lineage>
        <taxon>Eukaryota</taxon>
        <taxon>Viridiplantae</taxon>
        <taxon>Streptophyta</taxon>
        <taxon>Embryophyta</taxon>
        <taxon>Tracheophyta</taxon>
        <taxon>Spermatophyta</taxon>
        <taxon>Magnoliopsida</taxon>
        <taxon>eudicotyledons</taxon>
        <taxon>Gunneridae</taxon>
        <taxon>Pentapetalae</taxon>
        <taxon>rosids</taxon>
        <taxon>fabids</taxon>
        <taxon>Fabales</taxon>
        <taxon>Fabaceae</taxon>
        <taxon>Papilionoideae</taxon>
        <taxon>50 kb inversion clade</taxon>
        <taxon>dalbergioids sensu lato</taxon>
        <taxon>Dalbergieae</taxon>
        <taxon>Pterocarpus clade</taxon>
        <taxon>Stylosanthes</taxon>
    </lineage>
</organism>
<feature type="compositionally biased region" description="Low complexity" evidence="1">
    <location>
        <begin position="103"/>
        <end position="117"/>
    </location>
</feature>
<name>A0ABU6R9Q7_9FABA</name>
<keyword evidence="3" id="KW-1185">Reference proteome</keyword>
<protein>
    <submittedName>
        <fullName evidence="2">Uncharacterized protein</fullName>
    </submittedName>
</protein>
<gene>
    <name evidence="2" type="ORF">PIB30_023649</name>
</gene>
<evidence type="ECO:0000313" key="3">
    <source>
        <dbReference type="Proteomes" id="UP001341840"/>
    </source>
</evidence>
<reference evidence="2 3" key="1">
    <citation type="journal article" date="2023" name="Plants (Basel)">
        <title>Bridging the Gap: Combining Genomics and Transcriptomics Approaches to Understand Stylosanthes scabra, an Orphan Legume from the Brazilian Caatinga.</title>
        <authorList>
            <person name="Ferreira-Neto J.R.C."/>
            <person name="da Silva M.D."/>
            <person name="Binneck E."/>
            <person name="de Melo N.F."/>
            <person name="da Silva R.H."/>
            <person name="de Melo A.L.T.M."/>
            <person name="Pandolfi V."/>
            <person name="Bustamante F.O."/>
            <person name="Brasileiro-Vidal A.C."/>
            <person name="Benko-Iseppon A.M."/>
        </authorList>
    </citation>
    <scope>NUCLEOTIDE SEQUENCE [LARGE SCALE GENOMIC DNA]</scope>
    <source>
        <tissue evidence="2">Leaves</tissue>
    </source>
</reference>
<accession>A0ABU6R9Q7</accession>
<dbReference type="EMBL" id="JASCZI010030291">
    <property type="protein sequence ID" value="MED6120718.1"/>
    <property type="molecule type" value="Genomic_DNA"/>
</dbReference>
<proteinExistence type="predicted"/>
<sequence length="117" mass="13265">MLLLVVVLEPFDQLPSTLVLFFFLHCYLMSRSVEGERERRTHRVFLTAVAAKPEYRDPIVLLTGSRQRTAEELDRDRDCNRLGGGFRNYGGDRPNRSSGGGDDSSNSRWGSSRVSNE</sequence>